<sequence>MRGYAERTGNTQPPRSLREGGVNLHVFLSRLHTDHHAGRLTEAQIAAAEAIGVRWTTVSAGPDPKDPM</sequence>
<comment type="caution">
    <text evidence="2">The sequence shown here is derived from an EMBL/GenBank/DDBJ whole genome shotgun (WGS) entry which is preliminary data.</text>
</comment>
<evidence type="ECO:0000256" key="1">
    <source>
        <dbReference type="SAM" id="MobiDB-lite"/>
    </source>
</evidence>
<gene>
    <name evidence="2" type="ORF">GCM10010170_042050</name>
</gene>
<dbReference type="Proteomes" id="UP001501444">
    <property type="component" value="Unassembled WGS sequence"/>
</dbReference>
<keyword evidence="3" id="KW-1185">Reference proteome</keyword>
<proteinExistence type="predicted"/>
<dbReference type="EMBL" id="BAAARV010000031">
    <property type="protein sequence ID" value="GAA2351752.1"/>
    <property type="molecule type" value="Genomic_DNA"/>
</dbReference>
<evidence type="ECO:0000313" key="3">
    <source>
        <dbReference type="Proteomes" id="UP001501444"/>
    </source>
</evidence>
<reference evidence="3" key="1">
    <citation type="journal article" date="2019" name="Int. J. Syst. Evol. Microbiol.">
        <title>The Global Catalogue of Microorganisms (GCM) 10K type strain sequencing project: providing services to taxonomists for standard genome sequencing and annotation.</title>
        <authorList>
            <consortium name="The Broad Institute Genomics Platform"/>
            <consortium name="The Broad Institute Genome Sequencing Center for Infectious Disease"/>
            <person name="Wu L."/>
            <person name="Ma J."/>
        </authorList>
    </citation>
    <scope>NUCLEOTIDE SEQUENCE [LARGE SCALE GENOMIC DNA]</scope>
    <source>
        <strain evidence="3">JCM 3272</strain>
    </source>
</reference>
<accession>A0ABP5TGU4</accession>
<evidence type="ECO:0000313" key="2">
    <source>
        <dbReference type="EMBL" id="GAA2351752.1"/>
    </source>
</evidence>
<feature type="region of interest" description="Disordered" evidence="1">
    <location>
        <begin position="1"/>
        <end position="20"/>
    </location>
</feature>
<protein>
    <submittedName>
        <fullName evidence="2">Uncharacterized protein</fullName>
    </submittedName>
</protein>
<organism evidence="2 3">
    <name type="scientific">Dactylosporangium salmoneum</name>
    <dbReference type="NCBI Taxonomy" id="53361"/>
    <lineage>
        <taxon>Bacteria</taxon>
        <taxon>Bacillati</taxon>
        <taxon>Actinomycetota</taxon>
        <taxon>Actinomycetes</taxon>
        <taxon>Micromonosporales</taxon>
        <taxon>Micromonosporaceae</taxon>
        <taxon>Dactylosporangium</taxon>
    </lineage>
</organism>
<name>A0ABP5TGU4_9ACTN</name>